<keyword evidence="1" id="KW-0812">Transmembrane</keyword>
<dbReference type="EMBL" id="CAJPWZ010003177">
    <property type="protein sequence ID" value="CAG2253854.1"/>
    <property type="molecule type" value="Genomic_DNA"/>
</dbReference>
<dbReference type="PANTHER" id="PTHR34009:SF2">
    <property type="entry name" value="PROTEIN STAR"/>
    <property type="match status" value="1"/>
</dbReference>
<accession>A0A8S3V6X7</accession>
<dbReference type="InterPro" id="IPR006342">
    <property type="entry name" value="FkbM_mtfrase"/>
</dbReference>
<dbReference type="GO" id="GO:0006888">
    <property type="term" value="P:endoplasmic reticulum to Golgi vesicle-mediated transport"/>
    <property type="evidence" value="ECO:0007669"/>
    <property type="project" value="TreeGrafter"/>
</dbReference>
<keyword evidence="4" id="KW-1185">Reference proteome</keyword>
<evidence type="ECO:0000313" key="4">
    <source>
        <dbReference type="Proteomes" id="UP000683360"/>
    </source>
</evidence>
<dbReference type="GO" id="GO:0005794">
    <property type="term" value="C:Golgi apparatus"/>
    <property type="evidence" value="ECO:0007669"/>
    <property type="project" value="TreeGrafter"/>
</dbReference>
<evidence type="ECO:0000259" key="2">
    <source>
        <dbReference type="Pfam" id="PF05050"/>
    </source>
</evidence>
<evidence type="ECO:0000256" key="1">
    <source>
        <dbReference type="SAM" id="Phobius"/>
    </source>
</evidence>
<dbReference type="OrthoDB" id="6357215at2759"/>
<dbReference type="Pfam" id="PF05050">
    <property type="entry name" value="Methyltransf_21"/>
    <property type="match status" value="1"/>
</dbReference>
<dbReference type="Proteomes" id="UP000683360">
    <property type="component" value="Unassembled WGS sequence"/>
</dbReference>
<proteinExistence type="predicted"/>
<dbReference type="AlphaFoldDB" id="A0A8S3V6X7"/>
<dbReference type="InterPro" id="IPR053202">
    <property type="entry name" value="EGF_Rcpt_Signaling_Reg"/>
</dbReference>
<organism evidence="3 4">
    <name type="scientific">Mytilus edulis</name>
    <name type="common">Blue mussel</name>
    <dbReference type="NCBI Taxonomy" id="6550"/>
    <lineage>
        <taxon>Eukaryota</taxon>
        <taxon>Metazoa</taxon>
        <taxon>Spiralia</taxon>
        <taxon>Lophotrochozoa</taxon>
        <taxon>Mollusca</taxon>
        <taxon>Bivalvia</taxon>
        <taxon>Autobranchia</taxon>
        <taxon>Pteriomorphia</taxon>
        <taxon>Mytilida</taxon>
        <taxon>Mytiloidea</taxon>
        <taxon>Mytilidae</taxon>
        <taxon>Mytilinae</taxon>
        <taxon>Mytilus</taxon>
    </lineage>
</organism>
<dbReference type="PANTHER" id="PTHR34009">
    <property type="entry name" value="PROTEIN STAR"/>
    <property type="match status" value="1"/>
</dbReference>
<dbReference type="Gene3D" id="3.40.50.150">
    <property type="entry name" value="Vaccinia Virus protein VP39"/>
    <property type="match status" value="1"/>
</dbReference>
<evidence type="ECO:0000313" key="3">
    <source>
        <dbReference type="EMBL" id="CAG2253854.1"/>
    </source>
</evidence>
<sequence length="532" mass="62061">MTSLHSFVTGHNIEEREMQTISKGCLMIVCLTSFILFLFYFANFQRTRNYDSNETKQQLYNFDLINNANRNRLSRLHTKAEKYMDLNTIIKGKGSYKLEHPKGTKQGEISWSQYGQDQVIDKLLKKKKNGFFVEIGGYDGESMSNTLFFEKERNWNGLLVEASPFMYDMMLKKDRKCYMVNACISKSLPAMTFMLAGAITSAKETLTDRHHKRIDKERIAYGKDKHWAHVNDTVKVNCFPLLTIMRTIRRKDIDYFSLDVEGAEMHILNSIEWDDLNIDVFTIETDQHRNEILSFMKQKGYKWIQKLLGDDIFQKIRRSCGFTVQKSCCGFTVQRELWIYGSDGVVVDLRFRRSYCGFTVHTELLWFYDLDGVVDLRFRRSCCGFTVQTELLWIYSSDGVVVVLRFRRSCCGFTVQAEMLWIYGSDGVVVDLRFRRSCCGFTVQTELLWIYGSDGVVVVLRFRRSCCGLTIQTELLWFYGSDGVVVDLRFRRRCCSFTVQTEMFLLYGSDGDVVVLRFRRSCCGFTIQTELL</sequence>
<feature type="domain" description="Methyltransferase FkbM" evidence="2">
    <location>
        <begin position="134"/>
        <end position="302"/>
    </location>
</feature>
<dbReference type="SUPFAM" id="SSF53335">
    <property type="entry name" value="S-adenosyl-L-methionine-dependent methyltransferases"/>
    <property type="match status" value="1"/>
</dbReference>
<feature type="transmembrane region" description="Helical" evidence="1">
    <location>
        <begin position="20"/>
        <end position="42"/>
    </location>
</feature>
<comment type="caution">
    <text evidence="3">The sequence shown here is derived from an EMBL/GenBank/DDBJ whole genome shotgun (WGS) entry which is preliminary data.</text>
</comment>
<feature type="transmembrane region" description="Helical" evidence="1">
    <location>
        <begin position="178"/>
        <end position="199"/>
    </location>
</feature>
<dbReference type="GO" id="GO:0005789">
    <property type="term" value="C:endoplasmic reticulum membrane"/>
    <property type="evidence" value="ECO:0007669"/>
    <property type="project" value="TreeGrafter"/>
</dbReference>
<keyword evidence="1" id="KW-1133">Transmembrane helix</keyword>
<dbReference type="GO" id="GO:0016197">
    <property type="term" value="P:endosomal transport"/>
    <property type="evidence" value="ECO:0007669"/>
    <property type="project" value="TreeGrafter"/>
</dbReference>
<reference evidence="3" key="1">
    <citation type="submission" date="2021-03" db="EMBL/GenBank/DDBJ databases">
        <authorList>
            <person name="Bekaert M."/>
        </authorList>
    </citation>
    <scope>NUCLEOTIDE SEQUENCE</scope>
</reference>
<gene>
    <name evidence="3" type="ORF">MEDL_65365</name>
</gene>
<dbReference type="GO" id="GO:0005886">
    <property type="term" value="C:plasma membrane"/>
    <property type="evidence" value="ECO:0007669"/>
    <property type="project" value="TreeGrafter"/>
</dbReference>
<name>A0A8S3V6X7_MYTED</name>
<protein>
    <recommendedName>
        <fullName evidence="2">Methyltransferase FkbM domain-containing protein</fullName>
    </recommendedName>
</protein>
<keyword evidence="1" id="KW-0472">Membrane</keyword>
<dbReference type="GO" id="GO:0031902">
    <property type="term" value="C:late endosome membrane"/>
    <property type="evidence" value="ECO:0007669"/>
    <property type="project" value="TreeGrafter"/>
</dbReference>
<dbReference type="InterPro" id="IPR029063">
    <property type="entry name" value="SAM-dependent_MTases_sf"/>
</dbReference>